<dbReference type="EMBL" id="JACRIW010000038">
    <property type="protein sequence ID" value="MBI5168892.1"/>
    <property type="molecule type" value="Genomic_DNA"/>
</dbReference>
<dbReference type="GO" id="GO:0006189">
    <property type="term" value="P:'de novo' IMP biosynthetic process"/>
    <property type="evidence" value="ECO:0007669"/>
    <property type="project" value="UniProtKB-UniRule"/>
</dbReference>
<organism evidence="15 16">
    <name type="scientific">Eiseniibacteriota bacterium</name>
    <dbReference type="NCBI Taxonomy" id="2212470"/>
    <lineage>
        <taxon>Bacteria</taxon>
        <taxon>Candidatus Eiseniibacteriota</taxon>
    </lineage>
</organism>
<sequence length="441" mass="45760">MAISRILVVGSGGREHALAWRLARDAHAPRLIVTPGNDGMARALERLDVSDTDAAGIVRAARDARVDLVVVGPESALAAGVSDALVEAGTPCFGASRAAARLESSKWFAKEVMREAGVPTARAFACESETEAFAALETLGAPHVVKADGLAAGKGVLVTSDLAEARAFVRDCLGGGRFGAQARVVIEEFLVGEEASIIAICDGERHVLLPPARDHKRAFDGDAGPNTGGMGAVAPPTAVDAEVERITSEQVVTPMLRAMAARGTPYRGALYCGLMLKPVGTAASERVRVVEFNARFGDPETQVMLPLVEGDFAALLASAARGALEPRHIGRATGAAVTIALVDEGYPERALGTGTIEGLDALEGRDGLFVFHAGTRREGDGWRVKGGRAAYVTATGEDAATARERAYAACATLRGAHWRMRSDIGAGPGVPAATQHGMGGQ</sequence>
<evidence type="ECO:0000256" key="8">
    <source>
        <dbReference type="ARBA" id="ARBA00022840"/>
    </source>
</evidence>
<dbReference type="EC" id="6.3.4.13" evidence="4 12"/>
<dbReference type="Gene3D" id="3.90.600.10">
    <property type="entry name" value="Phosphoribosylglycinamide synthetase, C-terminal domain"/>
    <property type="match status" value="1"/>
</dbReference>
<comment type="cofactor">
    <cofactor evidence="1">
        <name>Mn(2+)</name>
        <dbReference type="ChEBI" id="CHEBI:29035"/>
    </cofactor>
</comment>
<feature type="domain" description="ATP-grasp" evidence="14">
    <location>
        <begin position="110"/>
        <end position="321"/>
    </location>
</feature>
<evidence type="ECO:0000256" key="5">
    <source>
        <dbReference type="ARBA" id="ARBA00022598"/>
    </source>
</evidence>
<evidence type="ECO:0000256" key="9">
    <source>
        <dbReference type="ARBA" id="ARBA00038345"/>
    </source>
</evidence>
<dbReference type="NCBIfam" id="TIGR00877">
    <property type="entry name" value="purD"/>
    <property type="match status" value="1"/>
</dbReference>
<evidence type="ECO:0000313" key="15">
    <source>
        <dbReference type="EMBL" id="MBI5168892.1"/>
    </source>
</evidence>
<comment type="catalytic activity">
    <reaction evidence="12">
        <text>5-phospho-beta-D-ribosylamine + glycine + ATP = N(1)-(5-phospho-beta-D-ribosyl)glycinamide + ADP + phosphate + H(+)</text>
        <dbReference type="Rhea" id="RHEA:17453"/>
        <dbReference type="ChEBI" id="CHEBI:15378"/>
        <dbReference type="ChEBI" id="CHEBI:30616"/>
        <dbReference type="ChEBI" id="CHEBI:43474"/>
        <dbReference type="ChEBI" id="CHEBI:57305"/>
        <dbReference type="ChEBI" id="CHEBI:58681"/>
        <dbReference type="ChEBI" id="CHEBI:143788"/>
        <dbReference type="ChEBI" id="CHEBI:456216"/>
        <dbReference type="EC" id="6.3.4.13"/>
    </reaction>
</comment>
<dbReference type="Gene3D" id="3.40.50.20">
    <property type="match status" value="1"/>
</dbReference>
<dbReference type="PANTHER" id="PTHR43472:SF1">
    <property type="entry name" value="PHOSPHORIBOSYLAMINE--GLYCINE LIGASE, CHLOROPLASTIC"/>
    <property type="match status" value="1"/>
</dbReference>
<evidence type="ECO:0000256" key="6">
    <source>
        <dbReference type="ARBA" id="ARBA00022741"/>
    </source>
</evidence>
<dbReference type="SUPFAM" id="SSF52440">
    <property type="entry name" value="PreATP-grasp domain"/>
    <property type="match status" value="1"/>
</dbReference>
<dbReference type="InterPro" id="IPR011761">
    <property type="entry name" value="ATP-grasp"/>
</dbReference>
<name>A0A933SB51_UNCEI</name>
<dbReference type="InterPro" id="IPR011054">
    <property type="entry name" value="Rudment_hybrid_motif"/>
</dbReference>
<dbReference type="PROSITE" id="PS50975">
    <property type="entry name" value="ATP_GRASP"/>
    <property type="match status" value="1"/>
</dbReference>
<gene>
    <name evidence="12 15" type="primary">purD</name>
    <name evidence="15" type="ORF">HZA61_05365</name>
</gene>
<dbReference type="GO" id="GO:0046872">
    <property type="term" value="F:metal ion binding"/>
    <property type="evidence" value="ECO:0007669"/>
    <property type="project" value="InterPro"/>
</dbReference>
<dbReference type="Proteomes" id="UP000696931">
    <property type="component" value="Unassembled WGS sequence"/>
</dbReference>
<keyword evidence="5 12" id="KW-0436">Ligase</keyword>
<comment type="pathway">
    <text evidence="3 12">Purine metabolism; IMP biosynthesis via de novo pathway; N(1)-(5-phospho-D-ribosyl)glycinamide from 5-phospho-alpha-D-ribose 1-diphosphate: step 2/2.</text>
</comment>
<evidence type="ECO:0000259" key="14">
    <source>
        <dbReference type="PROSITE" id="PS50975"/>
    </source>
</evidence>
<proteinExistence type="inferred from homology"/>
<evidence type="ECO:0000256" key="4">
    <source>
        <dbReference type="ARBA" id="ARBA00013255"/>
    </source>
</evidence>
<dbReference type="SMART" id="SM01210">
    <property type="entry name" value="GARS_C"/>
    <property type="match status" value="1"/>
</dbReference>
<comment type="cofactor">
    <cofactor evidence="2">
        <name>Mg(2+)</name>
        <dbReference type="ChEBI" id="CHEBI:18420"/>
    </cofactor>
</comment>
<dbReference type="InterPro" id="IPR016185">
    <property type="entry name" value="PreATP-grasp_dom_sf"/>
</dbReference>
<keyword evidence="8 13" id="KW-0067">ATP-binding</keyword>
<dbReference type="Pfam" id="PF02844">
    <property type="entry name" value="GARS_N"/>
    <property type="match status" value="1"/>
</dbReference>
<dbReference type="GO" id="GO:0004637">
    <property type="term" value="F:phosphoribosylamine-glycine ligase activity"/>
    <property type="evidence" value="ECO:0007669"/>
    <property type="project" value="UniProtKB-UniRule"/>
</dbReference>
<reference evidence="15" key="1">
    <citation type="submission" date="2020-07" db="EMBL/GenBank/DDBJ databases">
        <title>Huge and variable diversity of episymbiotic CPR bacteria and DPANN archaea in groundwater ecosystems.</title>
        <authorList>
            <person name="He C.Y."/>
            <person name="Keren R."/>
            <person name="Whittaker M."/>
            <person name="Farag I.F."/>
            <person name="Doudna J."/>
            <person name="Cate J.H.D."/>
            <person name="Banfield J.F."/>
        </authorList>
    </citation>
    <scope>NUCLEOTIDE SEQUENCE</scope>
    <source>
        <strain evidence="15">NC_groundwater_1813_Pr3_B-0.1um_71_17</strain>
    </source>
</reference>
<evidence type="ECO:0000256" key="7">
    <source>
        <dbReference type="ARBA" id="ARBA00022755"/>
    </source>
</evidence>
<dbReference type="GO" id="GO:0009113">
    <property type="term" value="P:purine nucleobase biosynthetic process"/>
    <property type="evidence" value="ECO:0007669"/>
    <property type="project" value="InterPro"/>
</dbReference>
<comment type="similarity">
    <text evidence="9 12">Belongs to the GARS family.</text>
</comment>
<evidence type="ECO:0000256" key="2">
    <source>
        <dbReference type="ARBA" id="ARBA00001946"/>
    </source>
</evidence>
<dbReference type="SMART" id="SM01209">
    <property type="entry name" value="GARS_A"/>
    <property type="match status" value="1"/>
</dbReference>
<dbReference type="AlphaFoldDB" id="A0A933SB51"/>
<dbReference type="InterPro" id="IPR020562">
    <property type="entry name" value="PRibGlycinamide_synth_N"/>
</dbReference>
<protein>
    <recommendedName>
        <fullName evidence="4 12">Phosphoribosylamine--glycine ligase</fullName>
        <ecNumber evidence="4 12">6.3.4.13</ecNumber>
    </recommendedName>
    <alternativeName>
        <fullName evidence="12">GARS</fullName>
    </alternativeName>
    <alternativeName>
        <fullName evidence="10 12">Glycinamide ribonucleotide synthetase</fullName>
    </alternativeName>
    <alternativeName>
        <fullName evidence="11 12">Phosphoribosylglycinamide synthetase</fullName>
    </alternativeName>
</protein>
<comment type="caution">
    <text evidence="15">The sequence shown here is derived from an EMBL/GenBank/DDBJ whole genome shotgun (WGS) entry which is preliminary data.</text>
</comment>
<evidence type="ECO:0000256" key="12">
    <source>
        <dbReference type="HAMAP-Rule" id="MF_00138"/>
    </source>
</evidence>
<dbReference type="InterPro" id="IPR000115">
    <property type="entry name" value="PRibGlycinamide_synth"/>
</dbReference>
<dbReference type="InterPro" id="IPR037123">
    <property type="entry name" value="PRibGlycinamide_synth_C_sf"/>
</dbReference>
<dbReference type="SUPFAM" id="SSF51246">
    <property type="entry name" value="Rudiment single hybrid motif"/>
    <property type="match status" value="1"/>
</dbReference>
<evidence type="ECO:0000256" key="13">
    <source>
        <dbReference type="PROSITE-ProRule" id="PRU00409"/>
    </source>
</evidence>
<dbReference type="Gene3D" id="3.30.1490.20">
    <property type="entry name" value="ATP-grasp fold, A domain"/>
    <property type="match status" value="1"/>
</dbReference>
<dbReference type="Pfam" id="PF02843">
    <property type="entry name" value="GARS_C"/>
    <property type="match status" value="1"/>
</dbReference>
<dbReference type="InterPro" id="IPR020560">
    <property type="entry name" value="PRibGlycinamide_synth_C-dom"/>
</dbReference>
<dbReference type="PROSITE" id="PS00184">
    <property type="entry name" value="GARS"/>
    <property type="match status" value="1"/>
</dbReference>
<dbReference type="Pfam" id="PF01071">
    <property type="entry name" value="GARS_A"/>
    <property type="match status" value="1"/>
</dbReference>
<evidence type="ECO:0000256" key="11">
    <source>
        <dbReference type="ARBA" id="ARBA00042864"/>
    </source>
</evidence>
<dbReference type="Gene3D" id="3.30.470.20">
    <property type="entry name" value="ATP-grasp fold, B domain"/>
    <property type="match status" value="1"/>
</dbReference>
<dbReference type="GO" id="GO:0005524">
    <property type="term" value="F:ATP binding"/>
    <property type="evidence" value="ECO:0007669"/>
    <property type="project" value="UniProtKB-UniRule"/>
</dbReference>
<evidence type="ECO:0000256" key="1">
    <source>
        <dbReference type="ARBA" id="ARBA00001936"/>
    </source>
</evidence>
<dbReference type="SUPFAM" id="SSF56059">
    <property type="entry name" value="Glutathione synthetase ATP-binding domain-like"/>
    <property type="match status" value="1"/>
</dbReference>
<dbReference type="InterPro" id="IPR013815">
    <property type="entry name" value="ATP_grasp_subdomain_1"/>
</dbReference>
<dbReference type="HAMAP" id="MF_00138">
    <property type="entry name" value="GARS"/>
    <property type="match status" value="1"/>
</dbReference>
<dbReference type="InterPro" id="IPR020559">
    <property type="entry name" value="PRibGlycinamide_synth_CS"/>
</dbReference>
<keyword evidence="7 12" id="KW-0658">Purine biosynthesis</keyword>
<dbReference type="PANTHER" id="PTHR43472">
    <property type="entry name" value="PHOSPHORIBOSYLAMINE--GLYCINE LIGASE"/>
    <property type="match status" value="1"/>
</dbReference>
<dbReference type="InterPro" id="IPR020561">
    <property type="entry name" value="PRibGlycinamid_synth_ATP-grasp"/>
</dbReference>
<evidence type="ECO:0000256" key="3">
    <source>
        <dbReference type="ARBA" id="ARBA00005174"/>
    </source>
</evidence>
<accession>A0A933SB51</accession>
<evidence type="ECO:0000256" key="10">
    <source>
        <dbReference type="ARBA" id="ARBA00042242"/>
    </source>
</evidence>
<keyword evidence="6 13" id="KW-0547">Nucleotide-binding</keyword>
<evidence type="ECO:0000313" key="16">
    <source>
        <dbReference type="Proteomes" id="UP000696931"/>
    </source>
</evidence>